<dbReference type="InterPro" id="IPR003128">
    <property type="entry name" value="Villin_headpiece"/>
</dbReference>
<dbReference type="SMART" id="SM00262">
    <property type="entry name" value="GEL"/>
    <property type="match status" value="4"/>
</dbReference>
<feature type="region of interest" description="Disordered" evidence="2">
    <location>
        <begin position="829"/>
        <end position="855"/>
    </location>
</feature>
<proteinExistence type="inferred from homology"/>
<feature type="compositionally biased region" description="Polar residues" evidence="2">
    <location>
        <begin position="439"/>
        <end position="451"/>
    </location>
</feature>
<dbReference type="InterPro" id="IPR007123">
    <property type="entry name" value="Gelsolin-like_dom"/>
</dbReference>
<gene>
    <name evidence="4" type="ORF">GPM918_LOCUS3939</name>
    <name evidence="5" type="ORF">SRO942_LOCUS3939</name>
</gene>
<dbReference type="Proteomes" id="UP000663829">
    <property type="component" value="Unassembled WGS sequence"/>
</dbReference>
<evidence type="ECO:0000313" key="5">
    <source>
        <dbReference type="EMBL" id="CAF3594786.1"/>
    </source>
</evidence>
<dbReference type="PANTHER" id="PTHR11977">
    <property type="entry name" value="VILLIN"/>
    <property type="match status" value="1"/>
</dbReference>
<dbReference type="InterPro" id="IPR029006">
    <property type="entry name" value="ADF-H/Gelsolin-like_dom_sf"/>
</dbReference>
<feature type="region of interest" description="Disordered" evidence="2">
    <location>
        <begin position="711"/>
        <end position="736"/>
    </location>
</feature>
<dbReference type="GO" id="GO:0051016">
    <property type="term" value="P:barbed-end actin filament capping"/>
    <property type="evidence" value="ECO:0007669"/>
    <property type="project" value="TreeGrafter"/>
</dbReference>
<dbReference type="SUPFAM" id="SSF47050">
    <property type="entry name" value="VHP, Villin headpiece domain"/>
    <property type="match status" value="1"/>
</dbReference>
<keyword evidence="6" id="KW-1185">Reference proteome</keyword>
<feature type="compositionally biased region" description="Low complexity" evidence="2">
    <location>
        <begin position="356"/>
        <end position="370"/>
    </location>
</feature>
<dbReference type="Proteomes" id="UP000681722">
    <property type="component" value="Unassembled WGS sequence"/>
</dbReference>
<feature type="region of interest" description="Disordered" evidence="2">
    <location>
        <begin position="879"/>
        <end position="916"/>
    </location>
</feature>
<dbReference type="GO" id="GO:0005546">
    <property type="term" value="F:phosphatidylinositol-4,5-bisphosphate binding"/>
    <property type="evidence" value="ECO:0007669"/>
    <property type="project" value="TreeGrafter"/>
</dbReference>
<comment type="similarity">
    <text evidence="1">Belongs to the villin/gelsolin family.</text>
</comment>
<dbReference type="GO" id="GO:0051015">
    <property type="term" value="F:actin filament binding"/>
    <property type="evidence" value="ECO:0007669"/>
    <property type="project" value="InterPro"/>
</dbReference>
<dbReference type="OrthoDB" id="28894at2759"/>
<dbReference type="GO" id="GO:0015629">
    <property type="term" value="C:actin cytoskeleton"/>
    <property type="evidence" value="ECO:0007669"/>
    <property type="project" value="TreeGrafter"/>
</dbReference>
<dbReference type="GO" id="GO:0005737">
    <property type="term" value="C:cytoplasm"/>
    <property type="evidence" value="ECO:0007669"/>
    <property type="project" value="TreeGrafter"/>
</dbReference>
<feature type="compositionally biased region" description="Basic and acidic residues" evidence="2">
    <location>
        <begin position="897"/>
        <end position="907"/>
    </location>
</feature>
<feature type="domain" description="HP" evidence="3">
    <location>
        <begin position="1900"/>
        <end position="1953"/>
    </location>
</feature>
<evidence type="ECO:0000259" key="3">
    <source>
        <dbReference type="PROSITE" id="PS51089"/>
    </source>
</evidence>
<dbReference type="Gene3D" id="3.40.20.10">
    <property type="entry name" value="Severin"/>
    <property type="match status" value="5"/>
</dbReference>
<evidence type="ECO:0000313" key="4">
    <source>
        <dbReference type="EMBL" id="CAF0809228.1"/>
    </source>
</evidence>
<protein>
    <recommendedName>
        <fullName evidence="3">HP domain-containing protein</fullName>
    </recommendedName>
</protein>
<accession>A0A813TG11</accession>
<sequence length="1953" mass="224484">MCVLQLCLVKKSFGDFLVSEKLVFQKIESPKAITENTLCHRNELVELYKLGYFALERETQNNFINVNYNNGSTSNSSGIRAKSIHDITTTGITNSIKKLNDYGSSSKNIAVDNNGNLYDNKRSYKSSPPIKVPLSTATNTASLAESQFFARSSTAPEYKNHHQNFINKAKLEDVSVFYDAYDDLSKAKEHIRDVLRVNEEEHSSSYYTSDIPITGDHSKFYSNLLQKKTEVHPYAHEDYVPTPLQKNTILSYSYKPLYEQKTLVNDLIIIEPTEVKQSQDFTNSLQKDKFIDLLKHSVHEQSSYDETKNRIKLNVSSETKSPVFNIFERLKPLDIIKSDPKYENNDRNYSPSYMTQQNQQLQQSERQSTSDFDTADEYNSVGPFPSMIIERSTVVPESQSLIVPTIVSNQNSMNNSFLDISMDEERLRRSRSPSRETSDVSYNNDLSTSLSRPLKSSVEEMLRQELDNDSSSSTTTVSRSNQIHLPVEKQRAVSEILRKRNSMQKVADYKRSFQKTNTFDEDDNNKNNIFMQQQQKQRTLPISKSDHALSSMGITNNSKNYDDNSTVMKQMHLNKAFSVDAQLETLEKNENDDQRAKLSIERLNKLLSTSNDELNGNSNEHLRLIQNVHQEDDVKEKMSVAAKKNLFETFSKDSCFGLTRSKSFKQQDERTANNQPSVQNTTTITKRYNPLKRSKTEDVVLYEENYEYLVDSSSSSSEQKSHPEQNVNDKQYNDDTSKLSFKDKMTLFNQNKSLRNTLSTSLKNSRSRLTQPVTAEEVQAAATWSNITNNDHDSADSVSSKNLTILPIVQTQSPQITFKTVTSTNKIRSEPLKSKVHSTNKSFSSPSPSPPPPPLLFLSTTKSILKSSLLLNKNFNGHATSVDINNKRQTNCSQSKKKSENSSEKSRLHLHSRVSTHIDSSSSIRAILSPVFKDESSMISPEENENIIPLKQRLQQLKTFTENEWKKRVQSNDANEFTIEGKLRQTGKMPTMPTTSDTETLPKPKRTTIKYNANKNAQRAKTIDVVRLKAVSVLRPDDQLDEFFNDTKYHNDDQSVQLDMCDLERIAADSVRLQPQPVRVKPQRRQQGTKNPLRQIQAVIPIVDEYTEIRTNLSEQEFRRLKKAQIAENSSLAQEALAALAAKENLSEVNLRKIDPNTQATFGLEPYKDLMLILVKGRRHCPLRLMKPSSKSINDGDSYILITPLKVFAWIGRFSNTIEKAKTMELIEYLKQHRDMGIRNEVKFYLIDQSNNENINNEAYREFNEILKGNDSNEISSITDDDYYETNIIDSNRIYKVENDTLIPLDDICFKSLSVKYMNPTEVFVFDFGPELYIWNGKYADKMKRQVGVQLAQQLWNDPYDFSECSINPFNPFFGYENFDSCGNKRPEWSIFGKQNQNVETLLFKGKFHDWPNDLTDLKSYNDAAPSVSRIPSTRRPQSIVETLKPADVHKMLEHEDIPVNFILEQASLGRGKKWYDSVELRGHDVTTLSINVWHVADNDRNELDIYSYGQFHSEDVYIIRWKYKLVASGFHSLATGKASVRKADTGRDRTAYFIWQGSKSSPNEKGLSALMTVFLDEEKGPHVHIVQEKEEPVFLQLFDGTMTIHEGKRNNRRNNSQEWRMYVLRGEIETETHWWQLSLDSSNLRSRTSFLLTSSTVMILWHGCQITDQLKSVALNSAIKIREKGPVEFNFIPNKDIEFSEMQEGDETDLFWEAIHERPNKRKYHSLLNSKIQQHSTMRMFHLSSLHGPFVAVEVLYPLRSDLVAPFPFSQTDLYDQHQPALCLIDTESELYIWQGYRDMPTDEFEIQLINAGLQAGGTADMRFTAERRCAYKTAVNYWEARTGELPDSHCYIVYAGLEPIEFTNLFPKWTINLQAKQYSILDGRRENQKDSIITALSSLCREQYTVDELKTRPLPEGVDASKIEWYLSDHDFEKEFRMTKYDFYSVSIVNA</sequence>
<dbReference type="InterPro" id="IPR036886">
    <property type="entry name" value="Villin_headpiece_dom_sf"/>
</dbReference>
<comment type="caution">
    <text evidence="4">The sequence shown here is derived from an EMBL/GenBank/DDBJ whole genome shotgun (WGS) entry which is preliminary data.</text>
</comment>
<name>A0A813TG11_9BILA</name>
<evidence type="ECO:0000256" key="1">
    <source>
        <dbReference type="ARBA" id="ARBA00008418"/>
    </source>
</evidence>
<dbReference type="InterPro" id="IPR007122">
    <property type="entry name" value="Villin/Gelsolin"/>
</dbReference>
<feature type="region of interest" description="Disordered" evidence="2">
    <location>
        <begin position="338"/>
        <end position="383"/>
    </location>
</feature>
<dbReference type="Pfam" id="PF00626">
    <property type="entry name" value="Gelsolin"/>
    <property type="match status" value="1"/>
</dbReference>
<reference evidence="4" key="1">
    <citation type="submission" date="2021-02" db="EMBL/GenBank/DDBJ databases">
        <authorList>
            <person name="Nowell W R."/>
        </authorList>
    </citation>
    <scope>NUCLEOTIDE SEQUENCE</scope>
</reference>
<dbReference type="Gene3D" id="1.10.950.10">
    <property type="entry name" value="Villin headpiece domain"/>
    <property type="match status" value="1"/>
</dbReference>
<organism evidence="4 6">
    <name type="scientific">Didymodactylos carnosus</name>
    <dbReference type="NCBI Taxonomy" id="1234261"/>
    <lineage>
        <taxon>Eukaryota</taxon>
        <taxon>Metazoa</taxon>
        <taxon>Spiralia</taxon>
        <taxon>Gnathifera</taxon>
        <taxon>Rotifera</taxon>
        <taxon>Eurotatoria</taxon>
        <taxon>Bdelloidea</taxon>
        <taxon>Philodinida</taxon>
        <taxon>Philodinidae</taxon>
        <taxon>Didymodactylos</taxon>
    </lineage>
</organism>
<feature type="compositionally biased region" description="Polar residues" evidence="2">
    <location>
        <begin position="879"/>
        <end position="892"/>
    </location>
</feature>
<dbReference type="PROSITE" id="PS51089">
    <property type="entry name" value="HP"/>
    <property type="match status" value="1"/>
</dbReference>
<evidence type="ECO:0000313" key="6">
    <source>
        <dbReference type="Proteomes" id="UP000663829"/>
    </source>
</evidence>
<feature type="compositionally biased region" description="Polar residues" evidence="2">
    <location>
        <begin position="672"/>
        <end position="686"/>
    </location>
</feature>
<feature type="region of interest" description="Disordered" evidence="2">
    <location>
        <begin position="424"/>
        <end position="457"/>
    </location>
</feature>
<dbReference type="PANTHER" id="PTHR11977:SF45">
    <property type="entry name" value="SUPERVILLIN"/>
    <property type="match status" value="1"/>
</dbReference>
<feature type="region of interest" description="Disordered" evidence="2">
    <location>
        <begin position="665"/>
        <end position="686"/>
    </location>
</feature>
<dbReference type="EMBL" id="CAJNOQ010000507">
    <property type="protein sequence ID" value="CAF0809228.1"/>
    <property type="molecule type" value="Genomic_DNA"/>
</dbReference>
<dbReference type="SUPFAM" id="SSF55753">
    <property type="entry name" value="Actin depolymerizing proteins"/>
    <property type="match status" value="5"/>
</dbReference>
<dbReference type="EMBL" id="CAJOBC010000507">
    <property type="protein sequence ID" value="CAF3594786.1"/>
    <property type="molecule type" value="Genomic_DNA"/>
</dbReference>
<dbReference type="GO" id="GO:0051014">
    <property type="term" value="P:actin filament severing"/>
    <property type="evidence" value="ECO:0007669"/>
    <property type="project" value="TreeGrafter"/>
</dbReference>
<evidence type="ECO:0000256" key="2">
    <source>
        <dbReference type="SAM" id="MobiDB-lite"/>
    </source>
</evidence>
<dbReference type="GO" id="GO:0008154">
    <property type="term" value="P:actin polymerization or depolymerization"/>
    <property type="evidence" value="ECO:0007669"/>
    <property type="project" value="TreeGrafter"/>
</dbReference>
<feature type="compositionally biased region" description="Basic and acidic residues" evidence="2">
    <location>
        <begin position="424"/>
        <end position="438"/>
    </location>
</feature>